<dbReference type="RefSeq" id="WP_219505285.1">
    <property type="nucleotide sequence ID" value="NZ_JAHXDN010000005.1"/>
</dbReference>
<gene>
    <name evidence="2" type="ORF">KX928_17480</name>
</gene>
<proteinExistence type="predicted"/>
<comment type="caution">
    <text evidence="2">The sequence shown here is derived from an EMBL/GenBank/DDBJ whole genome shotgun (WGS) entry which is preliminary data.</text>
</comment>
<feature type="domain" description="Transcription regulator PadR N-terminal" evidence="1">
    <location>
        <begin position="12"/>
        <end position="82"/>
    </location>
</feature>
<dbReference type="PANTHER" id="PTHR33169">
    <property type="entry name" value="PADR-FAMILY TRANSCRIPTIONAL REGULATOR"/>
    <property type="match status" value="1"/>
</dbReference>
<protein>
    <submittedName>
        <fullName evidence="2">PadR family transcriptional regulator</fullName>
    </submittedName>
</protein>
<organism evidence="2 3">
    <name type="scientific">Roseobacter insulae</name>
    <dbReference type="NCBI Taxonomy" id="2859783"/>
    <lineage>
        <taxon>Bacteria</taxon>
        <taxon>Pseudomonadati</taxon>
        <taxon>Pseudomonadota</taxon>
        <taxon>Alphaproteobacteria</taxon>
        <taxon>Rhodobacterales</taxon>
        <taxon>Roseobacteraceae</taxon>
        <taxon>Roseobacter</taxon>
    </lineage>
</organism>
<keyword evidence="3" id="KW-1185">Reference proteome</keyword>
<evidence type="ECO:0000313" key="3">
    <source>
        <dbReference type="Proteomes" id="UP001138661"/>
    </source>
</evidence>
<sequence>MIPRLSKIEYQVLDLLRSGVEMYGLELVKASNGALKRGTIYVTLNRMVEKGYLTSRAEDEPSEPGLPRRRYRVSGHGARVLSATDTASAAFEGGSYA</sequence>
<evidence type="ECO:0000259" key="1">
    <source>
        <dbReference type="Pfam" id="PF03551"/>
    </source>
</evidence>
<dbReference type="Pfam" id="PF03551">
    <property type="entry name" value="PadR"/>
    <property type="match status" value="1"/>
</dbReference>
<reference evidence="2" key="1">
    <citation type="submission" date="2021-07" db="EMBL/GenBank/DDBJ databases">
        <title>Roseobacter insulae sp. nov., isolated from a tidal flat.</title>
        <authorList>
            <person name="Park S."/>
            <person name="Yoon J.-H."/>
        </authorList>
    </citation>
    <scope>NUCLEOTIDE SEQUENCE</scope>
    <source>
        <strain evidence="2">YSTF-M11</strain>
    </source>
</reference>
<dbReference type="Proteomes" id="UP001138661">
    <property type="component" value="Unassembled WGS sequence"/>
</dbReference>
<accession>A0A9X1FXM1</accession>
<dbReference type="InterPro" id="IPR052509">
    <property type="entry name" value="Metal_resp_DNA-bind_regulator"/>
</dbReference>
<dbReference type="PANTHER" id="PTHR33169:SF14">
    <property type="entry name" value="TRANSCRIPTIONAL REGULATOR RV3488"/>
    <property type="match status" value="1"/>
</dbReference>
<name>A0A9X1FXM1_9RHOB</name>
<dbReference type="EMBL" id="JAHXDN010000005">
    <property type="protein sequence ID" value="MBW4709581.1"/>
    <property type="molecule type" value="Genomic_DNA"/>
</dbReference>
<dbReference type="AlphaFoldDB" id="A0A9X1FXM1"/>
<dbReference type="InterPro" id="IPR005149">
    <property type="entry name" value="Tscrpt_reg_PadR_N"/>
</dbReference>
<evidence type="ECO:0000313" key="2">
    <source>
        <dbReference type="EMBL" id="MBW4709581.1"/>
    </source>
</evidence>